<dbReference type="InterPro" id="IPR029063">
    <property type="entry name" value="SAM-dependent_MTases_sf"/>
</dbReference>
<name>A0A1H8DBB3_STIAU</name>
<dbReference type="SMART" id="SM00827">
    <property type="entry name" value="PKS_AT"/>
    <property type="match status" value="1"/>
</dbReference>
<dbReference type="Gene3D" id="3.40.366.10">
    <property type="entry name" value="Malonyl-Coenzyme A Acyl Carrier Protein, domain 2"/>
    <property type="match status" value="1"/>
</dbReference>
<accession>A0A1H8DBB3</accession>
<dbReference type="PANTHER" id="PTHR43775:SF37">
    <property type="entry name" value="SI:DKEY-61P9.11"/>
    <property type="match status" value="1"/>
</dbReference>
<keyword evidence="1" id="KW-0596">Phosphopantetheine</keyword>
<evidence type="ECO:0000313" key="9">
    <source>
        <dbReference type="Proteomes" id="UP000182719"/>
    </source>
</evidence>
<evidence type="ECO:0000259" key="6">
    <source>
        <dbReference type="PROSITE" id="PS50075"/>
    </source>
</evidence>
<dbReference type="Gene3D" id="3.30.70.3290">
    <property type="match status" value="1"/>
</dbReference>
<dbReference type="InterPro" id="IPR014030">
    <property type="entry name" value="Ketoacyl_synth_N"/>
</dbReference>
<evidence type="ECO:0000256" key="4">
    <source>
        <dbReference type="ARBA" id="ARBA00023268"/>
    </source>
</evidence>
<dbReference type="PANTHER" id="PTHR43775">
    <property type="entry name" value="FATTY ACID SYNTHASE"/>
    <property type="match status" value="1"/>
</dbReference>
<dbReference type="InterPro" id="IPR016039">
    <property type="entry name" value="Thiolase-like"/>
</dbReference>
<dbReference type="Pfam" id="PF08242">
    <property type="entry name" value="Methyltransf_12"/>
    <property type="match status" value="1"/>
</dbReference>
<protein>
    <submittedName>
        <fullName evidence="8">Acyl transferase domain-containing protein</fullName>
    </submittedName>
</protein>
<dbReference type="InterPro" id="IPR036736">
    <property type="entry name" value="ACP-like_sf"/>
</dbReference>
<dbReference type="GO" id="GO:0006633">
    <property type="term" value="P:fatty acid biosynthetic process"/>
    <property type="evidence" value="ECO:0007669"/>
    <property type="project" value="InterPro"/>
</dbReference>
<proteinExistence type="predicted"/>
<dbReference type="Pfam" id="PF00109">
    <property type="entry name" value="ketoacyl-synt"/>
    <property type="match status" value="1"/>
</dbReference>
<dbReference type="Pfam" id="PF02801">
    <property type="entry name" value="Ketoacyl-synt_C"/>
    <property type="match status" value="1"/>
</dbReference>
<dbReference type="PROSITE" id="PS52004">
    <property type="entry name" value="KS3_2"/>
    <property type="match status" value="1"/>
</dbReference>
<dbReference type="SUPFAM" id="SSF47336">
    <property type="entry name" value="ACP-like"/>
    <property type="match status" value="1"/>
</dbReference>
<keyword evidence="9" id="KW-1185">Reference proteome</keyword>
<evidence type="ECO:0000256" key="3">
    <source>
        <dbReference type="ARBA" id="ARBA00022679"/>
    </source>
</evidence>
<dbReference type="GO" id="GO:0031177">
    <property type="term" value="F:phosphopantetheine binding"/>
    <property type="evidence" value="ECO:0007669"/>
    <property type="project" value="InterPro"/>
</dbReference>
<dbReference type="GO" id="GO:0004312">
    <property type="term" value="F:fatty acid synthase activity"/>
    <property type="evidence" value="ECO:0007669"/>
    <property type="project" value="TreeGrafter"/>
</dbReference>
<dbReference type="InterPro" id="IPR014043">
    <property type="entry name" value="Acyl_transferase_dom"/>
</dbReference>
<dbReference type="SUPFAM" id="SSF53335">
    <property type="entry name" value="S-adenosyl-L-methionine-dependent methyltransferases"/>
    <property type="match status" value="1"/>
</dbReference>
<dbReference type="InterPro" id="IPR009081">
    <property type="entry name" value="PP-bd_ACP"/>
</dbReference>
<keyword evidence="2" id="KW-0597">Phosphoprotein</keyword>
<comment type="function">
    <text evidence="5">Involved in production of the polyketide antibiotic thailandamide.</text>
</comment>
<dbReference type="FunFam" id="3.40.47.10:FF:000019">
    <property type="entry name" value="Polyketide synthase type I"/>
    <property type="match status" value="1"/>
</dbReference>
<feature type="domain" description="Carrier" evidence="6">
    <location>
        <begin position="1272"/>
        <end position="1346"/>
    </location>
</feature>
<dbReference type="Pfam" id="PF00550">
    <property type="entry name" value="PP-binding"/>
    <property type="match status" value="1"/>
</dbReference>
<dbReference type="CDD" id="cd00833">
    <property type="entry name" value="PKS"/>
    <property type="match status" value="1"/>
</dbReference>
<dbReference type="GO" id="GO:0004315">
    <property type="term" value="F:3-oxoacyl-[acyl-carrier-protein] synthase activity"/>
    <property type="evidence" value="ECO:0007669"/>
    <property type="project" value="InterPro"/>
</dbReference>
<dbReference type="RefSeq" id="WP_075010839.1">
    <property type="nucleotide sequence ID" value="NZ_FOAP01000029.1"/>
</dbReference>
<keyword evidence="4" id="KW-0511">Multifunctional enzyme</keyword>
<evidence type="ECO:0000256" key="2">
    <source>
        <dbReference type="ARBA" id="ARBA00022553"/>
    </source>
</evidence>
<dbReference type="Proteomes" id="UP000182719">
    <property type="component" value="Unassembled WGS sequence"/>
</dbReference>
<dbReference type="PROSITE" id="PS50075">
    <property type="entry name" value="CARRIER"/>
    <property type="match status" value="1"/>
</dbReference>
<dbReference type="CDD" id="cd02440">
    <property type="entry name" value="AdoMet_MTases"/>
    <property type="match status" value="1"/>
</dbReference>
<evidence type="ECO:0000313" key="8">
    <source>
        <dbReference type="EMBL" id="SEN04661.1"/>
    </source>
</evidence>
<dbReference type="InterPro" id="IPR020841">
    <property type="entry name" value="PKS_Beta-ketoAc_synthase_dom"/>
</dbReference>
<dbReference type="InterPro" id="IPR050091">
    <property type="entry name" value="PKS_NRPS_Biosynth_Enz"/>
</dbReference>
<dbReference type="InterPro" id="IPR020803">
    <property type="entry name" value="MeTfrase_dom"/>
</dbReference>
<dbReference type="InterPro" id="IPR013217">
    <property type="entry name" value="Methyltransf_12"/>
</dbReference>
<dbReference type="FunFam" id="3.40.366.10:FF:000002">
    <property type="entry name" value="Probable polyketide synthase 2"/>
    <property type="match status" value="1"/>
</dbReference>
<reference evidence="9" key="1">
    <citation type="submission" date="2016-10" db="EMBL/GenBank/DDBJ databases">
        <authorList>
            <person name="Varghese N."/>
            <person name="Submissions S."/>
        </authorList>
    </citation>
    <scope>NUCLEOTIDE SEQUENCE [LARGE SCALE GENOMIC DNA]</scope>
    <source>
        <strain evidence="9">DSM 17044</strain>
    </source>
</reference>
<sequence>MSDVMEKLVRGLSPEKRVSLAKMLLRSAGETVPEQKMAEPIAIVGIGCRFPGGVNGPEAFWKLLSEGVDAVKQVPGSRWDIDKYYDADPAAPGKMYTRNGAFLEDADQFDSYFFGIPPRAAANLDPQHRLLLEVSWEALEHAGIAPQSIAGSKTGIFIGGSTGEYTQLVQAAKGADNIDATFLTGSLLTFATGRLSHFFDLQGPSLAVDTACSSSLVAVHLACQSLRTGESSMALVGGVNLILAPQGTITTCKARMLAVDGRCKTFDAEADGYGRGEGCGIIVLKRLSDAQKDGDNVLAVIRGTATNQDGHSSDLTVPNGLAQQAVIRQALENAGLEPGQVDYVEAHGTGTALGDPIELRAIGAVFGKKQEREQPLLVGSVKTNFGHLEYASGIAGLIKLALSLSHGQIPAHLHFKRGNPYIPWNELPVEIPTQLTPWKAKKDKRIGSVSSFGASGTNAHVVLEEAPKQGRQTSDRERPAHVLSLSARSEVALKALAGRYAQYLASCGPVNLADVCHTANAGRAQFKHRLALVAESPAQLSQQLALFAEGKPAEVLVGQAPGNGKAEVVFLFTGQGSQHEGMGRELYETQPTFRASIQKSDELLKPVLKESLVEVLYGGKGHLLEQSGVSQPALFAVEYALAQLWMSWGVKPAAVMGHSLGEYVAACVAGMCTQEEGLKLVAARGRLMQQLPEAGEMVAVLAAEGKVREALAGYEQSVSVAAVNGPEETVVSGRAAQVEQVVSKLKEKGVECRKLKTTHAFHSPLMEPMLEAFEKEAGQVKWKRPEIELVSNVSGGQVKGEEGLKGEYWKKHIRQPVKYWEGLKGLYEKGYRVFVEVGPKPTLVNVGKRSLPGGEAEWLGSLKQGSNEWQQMLGSVGKLYVKGVGVDWAGFDQDYPRAKVALPTYAFQRERYWIDSLIPNSDTLVSFYRAVAQMLDVTTVQEGPSLRFATLREAVPGFSWISLYKAEPSDMAGFQKYYDLAVQANREMSQTIFRGLPFQNFSRVLDIGCGHSADLIDLAMKHSHLQLHGCNISPDQIAVGRQRIRGLGLDERITLHYQDSSRDPFPSTYDLVLGFQVIHHIRNKADLFANISRSLRNGGYMVMAETISNMVTPIEHPESTTLFVPQAEWVEILARNQLRVVQAVEATQEIANFLYDPQFNENFERVTRDSDDVTKKHLHGIHMLGELLQRRLAAYLLFTVTKDESMDVDTLRRINADRLSVRLPYATAFQQVQEGTFVLPTSVEDMGAQGATSAASTFANTLLGAEPSQRGQLFSSYLCEQVANLLKMPVAKLDPEQPLNSMGLDSLLSLELKHKIHAETGMDVPLDEVLQGASIAHLSVRLAERMGSGQAPAAVARSWEEGEL</sequence>
<dbReference type="PROSITE" id="PS00606">
    <property type="entry name" value="KS3_1"/>
    <property type="match status" value="1"/>
</dbReference>
<dbReference type="Gene3D" id="1.10.1200.10">
    <property type="entry name" value="ACP-like"/>
    <property type="match status" value="1"/>
</dbReference>
<feature type="domain" description="Ketosynthase family 3 (KS3)" evidence="7">
    <location>
        <begin position="38"/>
        <end position="465"/>
    </location>
</feature>
<dbReference type="InterPro" id="IPR018201">
    <property type="entry name" value="Ketoacyl_synth_AS"/>
</dbReference>
<dbReference type="Gene3D" id="3.40.50.150">
    <property type="entry name" value="Vaccinia Virus protein VP39"/>
    <property type="match status" value="1"/>
</dbReference>
<evidence type="ECO:0000256" key="5">
    <source>
        <dbReference type="ARBA" id="ARBA00054155"/>
    </source>
</evidence>
<evidence type="ECO:0000256" key="1">
    <source>
        <dbReference type="ARBA" id="ARBA00022450"/>
    </source>
</evidence>
<dbReference type="InterPro" id="IPR016036">
    <property type="entry name" value="Malonyl_transacylase_ACP-bd"/>
</dbReference>
<dbReference type="InterPro" id="IPR001227">
    <property type="entry name" value="Ac_transferase_dom_sf"/>
</dbReference>
<dbReference type="SUPFAM" id="SSF53901">
    <property type="entry name" value="Thiolase-like"/>
    <property type="match status" value="1"/>
</dbReference>
<dbReference type="Pfam" id="PF22621">
    <property type="entry name" value="CurL-like_PKS_C"/>
    <property type="match status" value="1"/>
</dbReference>
<dbReference type="GO" id="GO:0044550">
    <property type="term" value="P:secondary metabolite biosynthetic process"/>
    <property type="evidence" value="ECO:0007669"/>
    <property type="project" value="TreeGrafter"/>
</dbReference>
<evidence type="ECO:0000259" key="7">
    <source>
        <dbReference type="PROSITE" id="PS52004"/>
    </source>
</evidence>
<dbReference type="Gene3D" id="3.40.47.10">
    <property type="match status" value="1"/>
</dbReference>
<dbReference type="InterPro" id="IPR014031">
    <property type="entry name" value="Ketoacyl_synth_C"/>
</dbReference>
<organism evidence="8 9">
    <name type="scientific">Stigmatella aurantiaca</name>
    <dbReference type="NCBI Taxonomy" id="41"/>
    <lineage>
        <taxon>Bacteria</taxon>
        <taxon>Pseudomonadati</taxon>
        <taxon>Myxococcota</taxon>
        <taxon>Myxococcia</taxon>
        <taxon>Myxococcales</taxon>
        <taxon>Cystobacterineae</taxon>
        <taxon>Archangiaceae</taxon>
        <taxon>Stigmatella</taxon>
    </lineage>
</organism>
<dbReference type="OrthoDB" id="5478077at2"/>
<dbReference type="InterPro" id="IPR016035">
    <property type="entry name" value="Acyl_Trfase/lysoPLipase"/>
</dbReference>
<dbReference type="SMART" id="SM00825">
    <property type="entry name" value="PKS_KS"/>
    <property type="match status" value="1"/>
</dbReference>
<dbReference type="InterPro" id="IPR020806">
    <property type="entry name" value="PKS_PP-bd"/>
</dbReference>
<dbReference type="Pfam" id="PF00698">
    <property type="entry name" value="Acyl_transf_1"/>
    <property type="match status" value="1"/>
</dbReference>
<dbReference type="SMART" id="SM00828">
    <property type="entry name" value="PKS_MT"/>
    <property type="match status" value="1"/>
</dbReference>
<dbReference type="SMART" id="SM00823">
    <property type="entry name" value="PKS_PP"/>
    <property type="match status" value="1"/>
</dbReference>
<keyword evidence="3 8" id="KW-0808">Transferase</keyword>
<dbReference type="EMBL" id="FOAP01000029">
    <property type="protein sequence ID" value="SEN04661.1"/>
    <property type="molecule type" value="Genomic_DNA"/>
</dbReference>
<gene>
    <name evidence="8" type="ORF">SAMN05444354_12922</name>
</gene>
<dbReference type="SUPFAM" id="SSF52151">
    <property type="entry name" value="FabD/lysophospholipase-like"/>
    <property type="match status" value="1"/>
</dbReference>
<dbReference type="SUPFAM" id="SSF55048">
    <property type="entry name" value="Probable ACP-binding domain of malonyl-CoA ACP transacylase"/>
    <property type="match status" value="1"/>
</dbReference>